<protein>
    <submittedName>
        <fullName evidence="2">Uncharacterized protein</fullName>
    </submittedName>
</protein>
<evidence type="ECO:0000313" key="2">
    <source>
        <dbReference type="EMBL" id="CAK8697988.1"/>
    </source>
</evidence>
<reference evidence="2 3" key="1">
    <citation type="submission" date="2024-02" db="EMBL/GenBank/DDBJ databases">
        <authorList>
            <person name="Daric V."/>
            <person name="Darras S."/>
        </authorList>
    </citation>
    <scope>NUCLEOTIDE SEQUENCE [LARGE SCALE GENOMIC DNA]</scope>
</reference>
<accession>A0ABP0H1V2</accession>
<gene>
    <name evidence="2" type="ORF">CVLEPA_LOCUS31460</name>
</gene>
<dbReference type="EMBL" id="CAWYQH010000174">
    <property type="protein sequence ID" value="CAK8697988.1"/>
    <property type="molecule type" value="Genomic_DNA"/>
</dbReference>
<feature type="region of interest" description="Disordered" evidence="1">
    <location>
        <begin position="64"/>
        <end position="93"/>
    </location>
</feature>
<organism evidence="2 3">
    <name type="scientific">Clavelina lepadiformis</name>
    <name type="common">Light-bulb sea squirt</name>
    <name type="synonym">Ascidia lepadiformis</name>
    <dbReference type="NCBI Taxonomy" id="159417"/>
    <lineage>
        <taxon>Eukaryota</taxon>
        <taxon>Metazoa</taxon>
        <taxon>Chordata</taxon>
        <taxon>Tunicata</taxon>
        <taxon>Ascidiacea</taxon>
        <taxon>Aplousobranchia</taxon>
        <taxon>Clavelinidae</taxon>
        <taxon>Clavelina</taxon>
    </lineage>
</organism>
<dbReference type="Proteomes" id="UP001642483">
    <property type="component" value="Unassembled WGS sequence"/>
</dbReference>
<evidence type="ECO:0000313" key="3">
    <source>
        <dbReference type="Proteomes" id="UP001642483"/>
    </source>
</evidence>
<name>A0ABP0H1V2_CLALP</name>
<comment type="caution">
    <text evidence="2">The sequence shown here is derived from an EMBL/GenBank/DDBJ whole genome shotgun (WGS) entry which is preliminary data.</text>
</comment>
<keyword evidence="3" id="KW-1185">Reference proteome</keyword>
<proteinExistence type="predicted"/>
<sequence>MGDNLPNQSQTRAHKKNVGAVQALGKVLEQLQKDKKKRMQMIDQETIDSHKFLEQVLSNSGNSVTYEEVFPSEKERPKGNTESSPDKHRPTKSSVLRMEVQLRKSLAEARYKTRREEFFRRWKDVFERDLALDDWFVEQKSDAVDDDWRFS</sequence>
<feature type="compositionally biased region" description="Basic and acidic residues" evidence="1">
    <location>
        <begin position="71"/>
        <end position="88"/>
    </location>
</feature>
<evidence type="ECO:0000256" key="1">
    <source>
        <dbReference type="SAM" id="MobiDB-lite"/>
    </source>
</evidence>